<protein>
    <submittedName>
        <fullName evidence="2">Type I toxin-antitoxin system SymE family toxin</fullName>
    </submittedName>
</protein>
<accession>A0ABY6BHJ8</accession>
<keyword evidence="4" id="KW-1185">Reference proteome</keyword>
<gene>
    <name evidence="2" type="ORF">N4264_25625</name>
    <name evidence="3" type="ORF">N4264_25655</name>
</gene>
<dbReference type="Proteomes" id="UP001064632">
    <property type="component" value="Chromosome"/>
</dbReference>
<evidence type="ECO:0000313" key="2">
    <source>
        <dbReference type="EMBL" id="UXI68066.1"/>
    </source>
</evidence>
<dbReference type="Pfam" id="PF08845">
    <property type="entry name" value="SymE_toxin"/>
    <property type="match status" value="1"/>
</dbReference>
<reference evidence="2" key="1">
    <citation type="submission" date="2022-09" db="EMBL/GenBank/DDBJ databases">
        <title>Tahibacter sp. nov., isolated from a fresh water.</title>
        <authorList>
            <person name="Baek J.H."/>
            <person name="Lee J.K."/>
            <person name="Kim J.M."/>
            <person name="Jeon C.O."/>
        </authorList>
    </citation>
    <scope>NUCLEOTIDE SEQUENCE</scope>
    <source>
        <strain evidence="2">W38</strain>
    </source>
</reference>
<dbReference type="EMBL" id="CP104694">
    <property type="protein sequence ID" value="UXI68066.1"/>
    <property type="molecule type" value="Genomic_DNA"/>
</dbReference>
<evidence type="ECO:0000313" key="3">
    <source>
        <dbReference type="EMBL" id="UXI68072.1"/>
    </source>
</evidence>
<evidence type="ECO:0000313" key="4">
    <source>
        <dbReference type="Proteomes" id="UP001064632"/>
    </source>
</evidence>
<dbReference type="InterPro" id="IPR014944">
    <property type="entry name" value="Toxin_SymE-like"/>
</dbReference>
<dbReference type="RefSeq" id="WP_261695033.1">
    <property type="nucleotide sequence ID" value="NZ_CP104694.1"/>
</dbReference>
<proteinExistence type="predicted"/>
<dbReference type="EMBL" id="CP104694">
    <property type="protein sequence ID" value="UXI68072.1"/>
    <property type="molecule type" value="Genomic_DNA"/>
</dbReference>
<sequence>MAKAKDTTRRITVGAGYYPQLQNADRSGNSRTVPTIRLRGHWLVEAGFAPTDKVHIRVSRGRLVMTRA</sequence>
<name>A0ABY6BHJ8_9GAMM</name>
<organism evidence="2 4">
    <name type="scientific">Tahibacter amnicola</name>
    <dbReference type="NCBI Taxonomy" id="2976241"/>
    <lineage>
        <taxon>Bacteria</taxon>
        <taxon>Pseudomonadati</taxon>
        <taxon>Pseudomonadota</taxon>
        <taxon>Gammaproteobacteria</taxon>
        <taxon>Lysobacterales</taxon>
        <taxon>Rhodanobacteraceae</taxon>
        <taxon>Tahibacter</taxon>
    </lineage>
</organism>
<evidence type="ECO:0000259" key="1">
    <source>
        <dbReference type="Pfam" id="PF08845"/>
    </source>
</evidence>
<feature type="domain" description="Toxin SymE-like" evidence="1">
    <location>
        <begin position="9"/>
        <end position="66"/>
    </location>
</feature>